<dbReference type="Proteomes" id="UP001319921">
    <property type="component" value="Chromosome"/>
</dbReference>
<sequence length="119" mass="13621">MEIPKEVKERLENGVCMPCCKNAVVCMSNDYPNSANVETLFEIDREGKEVIFRHIILDDPANPLTVEYEVDADFVKNVSAKRGIDILFVDNNFNEEIKLHITFSDDEIKIMRREIGLGT</sequence>
<dbReference type="EMBL" id="AP025226">
    <property type="protein sequence ID" value="BDC00139.1"/>
    <property type="molecule type" value="Genomic_DNA"/>
</dbReference>
<dbReference type="RefSeq" id="WP_229570827.1">
    <property type="nucleotide sequence ID" value="NZ_AP025226.1"/>
</dbReference>
<organism evidence="1 2">
    <name type="scientific">Saccharolobus caldissimus</name>
    <dbReference type="NCBI Taxonomy" id="1702097"/>
    <lineage>
        <taxon>Archaea</taxon>
        <taxon>Thermoproteota</taxon>
        <taxon>Thermoprotei</taxon>
        <taxon>Sulfolobales</taxon>
        <taxon>Sulfolobaceae</taxon>
        <taxon>Saccharolobus</taxon>
    </lineage>
</organism>
<evidence type="ECO:0000313" key="2">
    <source>
        <dbReference type="Proteomes" id="UP001319921"/>
    </source>
</evidence>
<evidence type="ECO:0000313" key="1">
    <source>
        <dbReference type="EMBL" id="BDC00139.1"/>
    </source>
</evidence>
<gene>
    <name evidence="1" type="ORF">SACC_31550</name>
</gene>
<protein>
    <submittedName>
        <fullName evidence="1">Uncharacterized protein</fullName>
    </submittedName>
</protein>
<reference evidence="1 2" key="1">
    <citation type="journal article" date="2022" name="Microbiol. Resour. Announc.">
        <title>Complete Genome Sequence of the Hyperthermophilic and Acidophilic Archaeon Saccharolobus caldissimus Strain HS-3T.</title>
        <authorList>
            <person name="Sakai H.D."/>
            <person name="Kurosawa N."/>
        </authorList>
    </citation>
    <scope>NUCLEOTIDE SEQUENCE [LARGE SCALE GENOMIC DNA]</scope>
    <source>
        <strain evidence="1 2">JCM32116</strain>
    </source>
</reference>
<dbReference type="GeneID" id="68867879"/>
<keyword evidence="2" id="KW-1185">Reference proteome</keyword>
<dbReference type="KEGG" id="scas:SACC_31550"/>
<accession>A0AAQ4CWF7</accession>
<name>A0AAQ4CWF7_9CREN</name>
<dbReference type="AlphaFoldDB" id="A0AAQ4CWF7"/>
<proteinExistence type="predicted"/>